<feature type="compositionally biased region" description="Polar residues" evidence="1">
    <location>
        <begin position="85"/>
        <end position="103"/>
    </location>
</feature>
<name>A0A6A4GXL7_9AGAR</name>
<sequence>MVNTRSTSKDANDTGDTSGAQAASAPPVASRAPWNGIRAPLVPPTPSSAISGTLSVPGSSLAPPAPPPSERRWGGILTPNAFRQEGSSAAPDQQALNPGSSHSRISEFERRLRVPGQFVRAPPLPLRSPFQGSLPPPRSPHSQGHAQPDHRSHSPRRRESRPTPRMQGSAAPAAEDAGAGSEIPIAERLWSEGHLG</sequence>
<proteinExistence type="predicted"/>
<accession>A0A6A4GXL7</accession>
<dbReference type="AlphaFoldDB" id="A0A6A4GXL7"/>
<dbReference type="EMBL" id="ML769681">
    <property type="protein sequence ID" value="KAE9389834.1"/>
    <property type="molecule type" value="Genomic_DNA"/>
</dbReference>
<evidence type="ECO:0000313" key="2">
    <source>
        <dbReference type="EMBL" id="KAE9389834.1"/>
    </source>
</evidence>
<evidence type="ECO:0000256" key="1">
    <source>
        <dbReference type="SAM" id="MobiDB-lite"/>
    </source>
</evidence>
<reference evidence="2" key="1">
    <citation type="journal article" date="2019" name="Environ. Microbiol.">
        <title>Fungal ecological strategies reflected in gene transcription - a case study of two litter decomposers.</title>
        <authorList>
            <person name="Barbi F."/>
            <person name="Kohler A."/>
            <person name="Barry K."/>
            <person name="Baskaran P."/>
            <person name="Daum C."/>
            <person name="Fauchery L."/>
            <person name="Ihrmark K."/>
            <person name="Kuo A."/>
            <person name="LaButti K."/>
            <person name="Lipzen A."/>
            <person name="Morin E."/>
            <person name="Grigoriev I.V."/>
            <person name="Henrissat B."/>
            <person name="Lindahl B."/>
            <person name="Martin F."/>
        </authorList>
    </citation>
    <scope>NUCLEOTIDE SEQUENCE</scope>
    <source>
        <strain evidence="2">JB14</strain>
    </source>
</reference>
<feature type="region of interest" description="Disordered" evidence="1">
    <location>
        <begin position="1"/>
        <end position="196"/>
    </location>
</feature>
<keyword evidence="3" id="KW-1185">Reference proteome</keyword>
<feature type="compositionally biased region" description="Low complexity" evidence="1">
    <location>
        <begin position="18"/>
        <end position="33"/>
    </location>
</feature>
<protein>
    <submittedName>
        <fullName evidence="2">Uncharacterized protein</fullName>
    </submittedName>
</protein>
<dbReference type="Proteomes" id="UP000799118">
    <property type="component" value="Unassembled WGS sequence"/>
</dbReference>
<organism evidence="2 3">
    <name type="scientific">Gymnopus androsaceus JB14</name>
    <dbReference type="NCBI Taxonomy" id="1447944"/>
    <lineage>
        <taxon>Eukaryota</taxon>
        <taxon>Fungi</taxon>
        <taxon>Dikarya</taxon>
        <taxon>Basidiomycota</taxon>
        <taxon>Agaricomycotina</taxon>
        <taxon>Agaricomycetes</taxon>
        <taxon>Agaricomycetidae</taxon>
        <taxon>Agaricales</taxon>
        <taxon>Marasmiineae</taxon>
        <taxon>Omphalotaceae</taxon>
        <taxon>Gymnopus</taxon>
    </lineage>
</organism>
<gene>
    <name evidence="2" type="ORF">BT96DRAFT_1002879</name>
</gene>
<evidence type="ECO:0000313" key="3">
    <source>
        <dbReference type="Proteomes" id="UP000799118"/>
    </source>
</evidence>
<feature type="compositionally biased region" description="Low complexity" evidence="1">
    <location>
        <begin position="163"/>
        <end position="182"/>
    </location>
</feature>